<evidence type="ECO:0000313" key="4">
    <source>
        <dbReference type="EMBL" id="MEE6186004.1"/>
    </source>
</evidence>
<dbReference type="EMBL" id="JAZGLY010000001">
    <property type="protein sequence ID" value="MEE6186004.1"/>
    <property type="molecule type" value="Genomic_DNA"/>
</dbReference>
<name>A0ABU7RDC0_9BACT</name>
<organism evidence="4 5">
    <name type="scientific">Niabella digestorum</name>
    <dbReference type="NCBI Taxonomy" id="3117701"/>
    <lineage>
        <taxon>Bacteria</taxon>
        <taxon>Pseudomonadati</taxon>
        <taxon>Bacteroidota</taxon>
        <taxon>Chitinophagia</taxon>
        <taxon>Chitinophagales</taxon>
        <taxon>Chitinophagaceae</taxon>
        <taxon>Niabella</taxon>
    </lineage>
</organism>
<dbReference type="Proteomes" id="UP001357452">
    <property type="component" value="Unassembled WGS sequence"/>
</dbReference>
<comment type="caution">
    <text evidence="4">The sequence shown here is derived from an EMBL/GenBank/DDBJ whole genome shotgun (WGS) entry which is preliminary data.</text>
</comment>
<dbReference type="PANTHER" id="PTHR35089">
    <property type="entry name" value="CHAPERONE PROTEIN SKP"/>
    <property type="match status" value="1"/>
</dbReference>
<evidence type="ECO:0000256" key="2">
    <source>
        <dbReference type="ARBA" id="ARBA00022729"/>
    </source>
</evidence>
<keyword evidence="2" id="KW-0732">Signal</keyword>
<keyword evidence="3" id="KW-0175">Coiled coil</keyword>
<reference evidence="4 5" key="1">
    <citation type="submission" date="2024-01" db="EMBL/GenBank/DDBJ databases">
        <title>Niabella digestum sp. nov., isolated from waste digestion system.</title>
        <authorList>
            <person name="Zhang L."/>
        </authorList>
    </citation>
    <scope>NUCLEOTIDE SEQUENCE [LARGE SCALE GENOMIC DNA]</scope>
    <source>
        <strain evidence="4 5">A18</strain>
    </source>
</reference>
<feature type="coiled-coil region" evidence="3">
    <location>
        <begin position="70"/>
        <end position="134"/>
    </location>
</feature>
<dbReference type="Gene3D" id="3.30.910.20">
    <property type="entry name" value="Skp domain"/>
    <property type="match status" value="1"/>
</dbReference>
<dbReference type="RefSeq" id="WP_330973409.1">
    <property type="nucleotide sequence ID" value="NZ_JAZGLY010000001.1"/>
</dbReference>
<evidence type="ECO:0000313" key="5">
    <source>
        <dbReference type="Proteomes" id="UP001357452"/>
    </source>
</evidence>
<dbReference type="PANTHER" id="PTHR35089:SF1">
    <property type="entry name" value="CHAPERONE PROTEIN SKP"/>
    <property type="match status" value="1"/>
</dbReference>
<accession>A0ABU7RDC0</accession>
<dbReference type="Pfam" id="PF03938">
    <property type="entry name" value="OmpH"/>
    <property type="match status" value="1"/>
</dbReference>
<evidence type="ECO:0000256" key="1">
    <source>
        <dbReference type="ARBA" id="ARBA00009091"/>
    </source>
</evidence>
<sequence>MKQALLVVNAFLLVAVSYLLYKDFTRKDTVPSAAAAQAIDKDSLANKRILFAYINPDSIQNQYILAKEVSKEFERKSEALNNEISKMERAYKEKLEKYQEKAPTMTEEEMNAARQDMEVTQRQMVERKQALEEEFGQWIASRNVSVRKKIQEFLKKYNANGMYTFIFSHENFFYYSDPAYDITKEVIKGLNEEYKTASKKEK</sequence>
<proteinExistence type="inferred from homology"/>
<dbReference type="InterPro" id="IPR005632">
    <property type="entry name" value="Chaperone_Skp"/>
</dbReference>
<dbReference type="SUPFAM" id="SSF111384">
    <property type="entry name" value="OmpH-like"/>
    <property type="match status" value="1"/>
</dbReference>
<dbReference type="InterPro" id="IPR024930">
    <property type="entry name" value="Skp_dom_sf"/>
</dbReference>
<protein>
    <submittedName>
        <fullName evidence="4">OmpH family outer membrane protein</fullName>
    </submittedName>
</protein>
<gene>
    <name evidence="4" type="ORF">V2H41_01835</name>
</gene>
<dbReference type="SMART" id="SM00935">
    <property type="entry name" value="OmpH"/>
    <property type="match status" value="1"/>
</dbReference>
<comment type="similarity">
    <text evidence="1">Belongs to the Skp family.</text>
</comment>
<evidence type="ECO:0000256" key="3">
    <source>
        <dbReference type="SAM" id="Coils"/>
    </source>
</evidence>
<keyword evidence="5" id="KW-1185">Reference proteome</keyword>